<dbReference type="EMBL" id="JBBPBM010000065">
    <property type="protein sequence ID" value="KAK8514902.1"/>
    <property type="molecule type" value="Genomic_DNA"/>
</dbReference>
<protein>
    <submittedName>
        <fullName evidence="2">Uncharacterized protein</fullName>
    </submittedName>
</protein>
<comment type="caution">
    <text evidence="2">The sequence shown here is derived from an EMBL/GenBank/DDBJ whole genome shotgun (WGS) entry which is preliminary data.</text>
</comment>
<sequence>MQSPRTASIRTYPRPSGRRSHPRGYLRSIRIYPRPKLVGLGSVGLRADEAGLAVGGSITGGRSSTLAARGLPRSGNTKEWWQSEQNDPKSSNFNLPWRDRHQTQRRRGKDSSPARYSGEAPNGNERTGRGYGLVRFGTGRSLVATARRTDVGRVMNQPKTVGFRRMLRTDFVADGGLEWRVTVEVRFRVGRGSF</sequence>
<feature type="compositionally biased region" description="Polar residues" evidence="1">
    <location>
        <begin position="74"/>
        <end position="94"/>
    </location>
</feature>
<gene>
    <name evidence="2" type="ORF">V6N12_001067</name>
</gene>
<name>A0ABR2C6J5_9ROSI</name>
<dbReference type="Proteomes" id="UP001472677">
    <property type="component" value="Unassembled WGS sequence"/>
</dbReference>
<proteinExistence type="predicted"/>
<evidence type="ECO:0000313" key="2">
    <source>
        <dbReference type="EMBL" id="KAK8514902.1"/>
    </source>
</evidence>
<feature type="region of interest" description="Disordered" evidence="1">
    <location>
        <begin position="1"/>
        <end position="25"/>
    </location>
</feature>
<feature type="region of interest" description="Disordered" evidence="1">
    <location>
        <begin position="54"/>
        <end position="131"/>
    </location>
</feature>
<evidence type="ECO:0000256" key="1">
    <source>
        <dbReference type="SAM" id="MobiDB-lite"/>
    </source>
</evidence>
<evidence type="ECO:0000313" key="3">
    <source>
        <dbReference type="Proteomes" id="UP001472677"/>
    </source>
</evidence>
<organism evidence="2 3">
    <name type="scientific">Hibiscus sabdariffa</name>
    <name type="common">roselle</name>
    <dbReference type="NCBI Taxonomy" id="183260"/>
    <lineage>
        <taxon>Eukaryota</taxon>
        <taxon>Viridiplantae</taxon>
        <taxon>Streptophyta</taxon>
        <taxon>Embryophyta</taxon>
        <taxon>Tracheophyta</taxon>
        <taxon>Spermatophyta</taxon>
        <taxon>Magnoliopsida</taxon>
        <taxon>eudicotyledons</taxon>
        <taxon>Gunneridae</taxon>
        <taxon>Pentapetalae</taxon>
        <taxon>rosids</taxon>
        <taxon>malvids</taxon>
        <taxon>Malvales</taxon>
        <taxon>Malvaceae</taxon>
        <taxon>Malvoideae</taxon>
        <taxon>Hibiscus</taxon>
    </lineage>
</organism>
<keyword evidence="3" id="KW-1185">Reference proteome</keyword>
<reference evidence="2 3" key="1">
    <citation type="journal article" date="2024" name="G3 (Bethesda)">
        <title>Genome assembly of Hibiscus sabdariffa L. provides insights into metabolisms of medicinal natural products.</title>
        <authorList>
            <person name="Kim T."/>
        </authorList>
    </citation>
    <scope>NUCLEOTIDE SEQUENCE [LARGE SCALE GENOMIC DNA]</scope>
    <source>
        <strain evidence="2">TK-2024</strain>
        <tissue evidence="2">Old leaves</tissue>
    </source>
</reference>
<accession>A0ABR2C6J5</accession>